<dbReference type="EMBL" id="UINC01141515">
    <property type="protein sequence ID" value="SVD29294.1"/>
    <property type="molecule type" value="Genomic_DNA"/>
</dbReference>
<sequence length="51" mass="5840">DETLLVTMHREVLLIFLGCLLFYQKPVADSSKVWDQSEVKKSQLGANSKSW</sequence>
<accession>A0A382U4S2</accession>
<name>A0A382U4S2_9ZZZZ</name>
<dbReference type="AlphaFoldDB" id="A0A382U4S2"/>
<evidence type="ECO:0000313" key="1">
    <source>
        <dbReference type="EMBL" id="SVD29294.1"/>
    </source>
</evidence>
<gene>
    <name evidence="1" type="ORF">METZ01_LOCUS382148</name>
</gene>
<protein>
    <submittedName>
        <fullName evidence="1">Uncharacterized protein</fullName>
    </submittedName>
</protein>
<feature type="non-terminal residue" evidence="1">
    <location>
        <position position="1"/>
    </location>
</feature>
<reference evidence="1" key="1">
    <citation type="submission" date="2018-05" db="EMBL/GenBank/DDBJ databases">
        <authorList>
            <person name="Lanie J.A."/>
            <person name="Ng W.-L."/>
            <person name="Kazmierczak K.M."/>
            <person name="Andrzejewski T.M."/>
            <person name="Davidsen T.M."/>
            <person name="Wayne K.J."/>
            <person name="Tettelin H."/>
            <person name="Glass J.I."/>
            <person name="Rusch D."/>
            <person name="Podicherti R."/>
            <person name="Tsui H.-C.T."/>
            <person name="Winkler M.E."/>
        </authorList>
    </citation>
    <scope>NUCLEOTIDE SEQUENCE</scope>
</reference>
<organism evidence="1">
    <name type="scientific">marine metagenome</name>
    <dbReference type="NCBI Taxonomy" id="408172"/>
    <lineage>
        <taxon>unclassified sequences</taxon>
        <taxon>metagenomes</taxon>
        <taxon>ecological metagenomes</taxon>
    </lineage>
</organism>
<proteinExistence type="predicted"/>